<dbReference type="Gene3D" id="3.50.50.60">
    <property type="entry name" value="FAD/NAD(P)-binding domain"/>
    <property type="match status" value="2"/>
</dbReference>
<dbReference type="InterPro" id="IPR036188">
    <property type="entry name" value="FAD/NAD-bd_sf"/>
</dbReference>
<dbReference type="GO" id="GO:0016614">
    <property type="term" value="F:oxidoreductase activity, acting on CH-OH group of donors"/>
    <property type="evidence" value="ECO:0007669"/>
    <property type="project" value="InterPro"/>
</dbReference>
<reference evidence="7 8" key="1">
    <citation type="submission" date="2017-04" db="EMBL/GenBank/DDBJ databases">
        <authorList>
            <person name="Afonso C.L."/>
            <person name="Miller P.J."/>
            <person name="Scott M.A."/>
            <person name="Spackman E."/>
            <person name="Goraichik I."/>
            <person name="Dimitrov K.M."/>
            <person name="Suarez D.L."/>
            <person name="Swayne D.E."/>
        </authorList>
    </citation>
    <scope>NUCLEOTIDE SEQUENCE [LARGE SCALE GENOMIC DNA]</scope>
    <source>
        <strain evidence="7 8">VK13</strain>
    </source>
</reference>
<keyword evidence="8" id="KW-1185">Reference proteome</keyword>
<evidence type="ECO:0000256" key="3">
    <source>
        <dbReference type="ARBA" id="ARBA00022827"/>
    </source>
</evidence>
<keyword evidence="3" id="KW-0274">FAD</keyword>
<dbReference type="InterPro" id="IPR000172">
    <property type="entry name" value="GMC_OxRdtase_N"/>
</dbReference>
<dbReference type="OrthoDB" id="9787779at2"/>
<organism evidence="7 8">
    <name type="scientific">Polynucleobacter kasalickyi</name>
    <dbReference type="NCBI Taxonomy" id="1938817"/>
    <lineage>
        <taxon>Bacteria</taxon>
        <taxon>Pseudomonadati</taxon>
        <taxon>Pseudomonadota</taxon>
        <taxon>Betaproteobacteria</taxon>
        <taxon>Burkholderiales</taxon>
        <taxon>Burkholderiaceae</taxon>
        <taxon>Polynucleobacter</taxon>
    </lineage>
</organism>
<dbReference type="AlphaFoldDB" id="A0A1W1Z5E1"/>
<accession>A0A1W1Z5E1</accession>
<dbReference type="RefSeq" id="WP_084283084.1">
    <property type="nucleotide sequence ID" value="NZ_FWXJ01000004.1"/>
</dbReference>
<dbReference type="SUPFAM" id="SSF51905">
    <property type="entry name" value="FAD/NAD(P)-binding domain"/>
    <property type="match status" value="1"/>
</dbReference>
<dbReference type="Proteomes" id="UP000192708">
    <property type="component" value="Unassembled WGS sequence"/>
</dbReference>
<dbReference type="Pfam" id="PF00732">
    <property type="entry name" value="GMC_oxred_N"/>
    <property type="match status" value="1"/>
</dbReference>
<evidence type="ECO:0000313" key="7">
    <source>
        <dbReference type="EMBL" id="SMC43586.1"/>
    </source>
</evidence>
<dbReference type="InterPro" id="IPR007867">
    <property type="entry name" value="GMC_OxRtase_C"/>
</dbReference>
<dbReference type="PANTHER" id="PTHR46056">
    <property type="entry name" value="LONG-CHAIN-ALCOHOL OXIDASE"/>
    <property type="match status" value="1"/>
</dbReference>
<keyword evidence="2" id="KW-0285">Flavoprotein</keyword>
<sequence>MAKNFAEVDVVIVGMGWCGGILAKELSESGMKVVGLERGANRTVENDFSVPHIRDELEYHARTGLAQNLKKETWTVRNTITQMALPMRKYGSFIPGDGLGGSGVHWNGQTWRWTDMEFKIKSNYVERYGKKFIPEDMTIQDWGITYAELEPYYDRFEKIAGVSGVAGNLNGQLKKEGNPFEAPRKNQYPLPPLKQSLACDLFTKAAKDLGYNPFPIATANASAAYKNPDGIQFGQCQYCGFCEKFGCESNAKGSPLNTVIPVALRQPSFELRTNSWVTKVVMSKDKKNATGVSYLNTVTGEECFQAAKIVILAAFGLNNTQLMLTSGIGQVYDPVTQKGLIGKNYAYQTGANANLFFKDKIFNPFMSAGGLITVMDDFHANWDFDRTPQNFVGGATIWGGFFNGRPLEYHPTPPGTPSWGSAWKESMATWYQKTMRIAANGSVMPNRYNYLDLDSTYKNSAGTPLMRMTFDYKPNEHKISTFAAGIIDQIGKSLNPTHMTKPAPRVTPWNAAVYQSTHNTGGTIMGTDPSNSVVNKHCQSWDLHNLFILGSSVFPHNSAYNPTGLLGALSYRTADLIKTIYQKNPGKLIT</sequence>
<dbReference type="EMBL" id="FWXJ01000004">
    <property type="protein sequence ID" value="SMC43586.1"/>
    <property type="molecule type" value="Genomic_DNA"/>
</dbReference>
<dbReference type="STRING" id="1938817.SAMN06296008_104119"/>
<feature type="domain" description="Glucose-methanol-choline oxidoreductase C-terminal" evidence="6">
    <location>
        <begin position="445"/>
        <end position="565"/>
    </location>
</feature>
<evidence type="ECO:0000256" key="1">
    <source>
        <dbReference type="ARBA" id="ARBA00010790"/>
    </source>
</evidence>
<evidence type="ECO:0000259" key="5">
    <source>
        <dbReference type="Pfam" id="PF00732"/>
    </source>
</evidence>
<name>A0A1W1Z5E1_9BURK</name>
<evidence type="ECO:0000256" key="4">
    <source>
        <dbReference type="ARBA" id="ARBA00023002"/>
    </source>
</evidence>
<feature type="domain" description="Glucose-methanol-choline oxidoreductase N-terminal" evidence="5">
    <location>
        <begin position="195"/>
        <end position="344"/>
    </location>
</feature>
<comment type="similarity">
    <text evidence="1">Belongs to the GMC oxidoreductase family.</text>
</comment>
<evidence type="ECO:0000256" key="2">
    <source>
        <dbReference type="ARBA" id="ARBA00022630"/>
    </source>
</evidence>
<evidence type="ECO:0000259" key="6">
    <source>
        <dbReference type="Pfam" id="PF05199"/>
    </source>
</evidence>
<keyword evidence="4" id="KW-0560">Oxidoreductase</keyword>
<evidence type="ECO:0000313" key="8">
    <source>
        <dbReference type="Proteomes" id="UP000192708"/>
    </source>
</evidence>
<dbReference type="PANTHER" id="PTHR46056:SF12">
    <property type="entry name" value="LONG-CHAIN-ALCOHOL OXIDASE"/>
    <property type="match status" value="1"/>
</dbReference>
<dbReference type="GO" id="GO:0050660">
    <property type="term" value="F:flavin adenine dinucleotide binding"/>
    <property type="evidence" value="ECO:0007669"/>
    <property type="project" value="InterPro"/>
</dbReference>
<proteinExistence type="inferred from homology"/>
<gene>
    <name evidence="7" type="ORF">SAMN06296008_104119</name>
</gene>
<protein>
    <submittedName>
        <fullName evidence="7">Gluconate 2-dehydrogenase alpha chain</fullName>
    </submittedName>
</protein>
<dbReference type="Pfam" id="PF05199">
    <property type="entry name" value="GMC_oxred_C"/>
    <property type="match status" value="1"/>
</dbReference>